<reference evidence="3 4" key="1">
    <citation type="journal article" date="2014" name="ISME J.">
        <title>Candidatus Competibacter-lineage genomes retrieved from metagenomes reveal functional metabolic diversity.</title>
        <authorList>
            <person name="McIlroy S.J."/>
            <person name="Albertsen M."/>
            <person name="Andresen E.K."/>
            <person name="Saunders A.M."/>
            <person name="Kristiansen R."/>
            <person name="Stokholm-Bjerregaard M."/>
            <person name="Nielsen K.L."/>
            <person name="Nielsen P.H."/>
        </authorList>
    </citation>
    <scope>NUCLEOTIDE SEQUENCE [LARGE SCALE GENOMIC DNA]</scope>
    <source>
        <strain evidence="3 4">Run_B_J11</strain>
    </source>
</reference>
<keyword evidence="4" id="KW-1185">Reference proteome</keyword>
<proteinExistence type="predicted"/>
<evidence type="ECO:0000256" key="2">
    <source>
        <dbReference type="SAM" id="SignalP"/>
    </source>
</evidence>
<dbReference type="RefSeq" id="WP_034431867.1">
    <property type="nucleotide sequence ID" value="NZ_CBTK010000094.1"/>
</dbReference>
<evidence type="ECO:0000313" key="4">
    <source>
        <dbReference type="Proteomes" id="UP000019184"/>
    </source>
</evidence>
<dbReference type="Proteomes" id="UP000019184">
    <property type="component" value="Unassembled WGS sequence"/>
</dbReference>
<comment type="caution">
    <text evidence="3">The sequence shown here is derived from an EMBL/GenBank/DDBJ whole genome shotgun (WGS) entry which is preliminary data.</text>
</comment>
<evidence type="ECO:0000313" key="3">
    <source>
        <dbReference type="EMBL" id="CDH44680.1"/>
    </source>
</evidence>
<feature type="region of interest" description="Disordered" evidence="1">
    <location>
        <begin position="62"/>
        <end position="81"/>
    </location>
</feature>
<feature type="compositionally biased region" description="Polar residues" evidence="1">
    <location>
        <begin position="62"/>
        <end position="76"/>
    </location>
</feature>
<organism evidence="3 4">
    <name type="scientific">Candidatus Contendobacter odensis Run_B_J11</name>
    <dbReference type="NCBI Taxonomy" id="1400861"/>
    <lineage>
        <taxon>Bacteria</taxon>
        <taxon>Pseudomonadati</taxon>
        <taxon>Pseudomonadota</taxon>
        <taxon>Gammaproteobacteria</taxon>
        <taxon>Candidatus Competibacteraceae</taxon>
        <taxon>Candidatus Contendibacter</taxon>
    </lineage>
</organism>
<protein>
    <submittedName>
        <fullName evidence="3">Uncharacterized protein</fullName>
    </submittedName>
</protein>
<feature type="signal peptide" evidence="2">
    <location>
        <begin position="1"/>
        <end position="23"/>
    </location>
</feature>
<dbReference type="EMBL" id="CBTK010000094">
    <property type="protein sequence ID" value="CDH44680.1"/>
    <property type="molecule type" value="Genomic_DNA"/>
</dbReference>
<keyword evidence="2" id="KW-0732">Signal</keyword>
<feature type="compositionally biased region" description="Polar residues" evidence="1">
    <location>
        <begin position="26"/>
        <end position="40"/>
    </location>
</feature>
<dbReference type="AlphaFoldDB" id="A0A7U7GA63"/>
<evidence type="ECO:0000256" key="1">
    <source>
        <dbReference type="SAM" id="MobiDB-lite"/>
    </source>
</evidence>
<name>A0A7U7GA63_9GAMM</name>
<feature type="region of interest" description="Disordered" evidence="1">
    <location>
        <begin position="26"/>
        <end position="52"/>
    </location>
</feature>
<sequence>MKTTQLIIAGAMLSFAVTGAAYADNSGFNNKDNGGESSMSAPRPGWNKGSQYGVGWLTRTTNTRSEVRSTSQSPASAEQAVGKNCNLKPMVGFNQHNSFEHSC</sequence>
<accession>A0A7U7GA63</accession>
<gene>
    <name evidence="3" type="ORF">BN874_1830002</name>
</gene>
<feature type="chain" id="PRO_5030633670" evidence="2">
    <location>
        <begin position="24"/>
        <end position="103"/>
    </location>
</feature>